<comment type="subcellular location">
    <subcellularLocation>
        <location evidence="1">Nucleus</location>
    </subcellularLocation>
</comment>
<evidence type="ECO:0000313" key="11">
    <source>
        <dbReference type="Proteomes" id="UP000792457"/>
    </source>
</evidence>
<feature type="compositionally biased region" description="Low complexity" evidence="8">
    <location>
        <begin position="301"/>
        <end position="310"/>
    </location>
</feature>
<feature type="region of interest" description="Disordered" evidence="8">
    <location>
        <begin position="557"/>
        <end position="624"/>
    </location>
</feature>
<dbReference type="SUPFAM" id="SSF57667">
    <property type="entry name" value="beta-beta-alpha zinc fingers"/>
    <property type="match status" value="2"/>
</dbReference>
<feature type="compositionally biased region" description="Pro residues" evidence="8">
    <location>
        <begin position="147"/>
        <end position="159"/>
    </location>
</feature>
<feature type="domain" description="C2H2-type" evidence="9">
    <location>
        <begin position="436"/>
        <end position="464"/>
    </location>
</feature>
<keyword evidence="4 7" id="KW-0863">Zinc-finger</keyword>
<feature type="compositionally biased region" description="Polar residues" evidence="8">
    <location>
        <begin position="593"/>
        <end position="605"/>
    </location>
</feature>
<dbReference type="PROSITE" id="PS50157">
    <property type="entry name" value="ZINC_FINGER_C2H2_2"/>
    <property type="match status" value="2"/>
</dbReference>
<evidence type="ECO:0000256" key="5">
    <source>
        <dbReference type="ARBA" id="ARBA00022833"/>
    </source>
</evidence>
<accession>A0A8K0PCY5</accession>
<evidence type="ECO:0000256" key="6">
    <source>
        <dbReference type="ARBA" id="ARBA00023242"/>
    </source>
</evidence>
<dbReference type="Gene3D" id="3.30.160.60">
    <property type="entry name" value="Classic Zinc Finger"/>
    <property type="match status" value="4"/>
</dbReference>
<evidence type="ECO:0000256" key="4">
    <source>
        <dbReference type="ARBA" id="ARBA00022771"/>
    </source>
</evidence>
<feature type="region of interest" description="Disordered" evidence="8">
    <location>
        <begin position="269"/>
        <end position="313"/>
    </location>
</feature>
<feature type="compositionally biased region" description="Polar residues" evidence="8">
    <location>
        <begin position="512"/>
        <end position="538"/>
    </location>
</feature>
<dbReference type="AlphaFoldDB" id="A0A8K0PCY5"/>
<dbReference type="SMART" id="SM00355">
    <property type="entry name" value="ZnF_C2H2"/>
    <property type="match status" value="7"/>
</dbReference>
<evidence type="ECO:0000256" key="2">
    <source>
        <dbReference type="ARBA" id="ARBA00022723"/>
    </source>
</evidence>
<keyword evidence="2" id="KW-0479">Metal-binding</keyword>
<evidence type="ECO:0000313" key="10">
    <source>
        <dbReference type="EMBL" id="KAG8240228.1"/>
    </source>
</evidence>
<feature type="region of interest" description="Disordered" evidence="8">
    <location>
        <begin position="494"/>
        <end position="538"/>
    </location>
</feature>
<feature type="compositionally biased region" description="Gly residues" evidence="8">
    <location>
        <begin position="375"/>
        <end position="389"/>
    </location>
</feature>
<reference evidence="10" key="1">
    <citation type="submission" date="2013-04" db="EMBL/GenBank/DDBJ databases">
        <authorList>
            <person name="Qu J."/>
            <person name="Murali S.C."/>
            <person name="Bandaranaike D."/>
            <person name="Bellair M."/>
            <person name="Blankenburg K."/>
            <person name="Chao H."/>
            <person name="Dinh H."/>
            <person name="Doddapaneni H."/>
            <person name="Downs B."/>
            <person name="Dugan-Rocha S."/>
            <person name="Elkadiri S."/>
            <person name="Gnanaolivu R.D."/>
            <person name="Hernandez B."/>
            <person name="Javaid M."/>
            <person name="Jayaseelan J.C."/>
            <person name="Lee S."/>
            <person name="Li M."/>
            <person name="Ming W."/>
            <person name="Munidasa M."/>
            <person name="Muniz J."/>
            <person name="Nguyen L."/>
            <person name="Ongeri F."/>
            <person name="Osuji N."/>
            <person name="Pu L.-L."/>
            <person name="Puazo M."/>
            <person name="Qu C."/>
            <person name="Quiroz J."/>
            <person name="Raj R."/>
            <person name="Weissenberger G."/>
            <person name="Xin Y."/>
            <person name="Zou X."/>
            <person name="Han Y."/>
            <person name="Richards S."/>
            <person name="Worley K."/>
            <person name="Muzny D."/>
            <person name="Gibbs R."/>
        </authorList>
    </citation>
    <scope>NUCLEOTIDE SEQUENCE</scope>
    <source>
        <strain evidence="10">Sampled in the wild</strain>
    </source>
</reference>
<comment type="caution">
    <text evidence="10">The sequence shown here is derived from an EMBL/GenBank/DDBJ whole genome shotgun (WGS) entry which is preliminary data.</text>
</comment>
<dbReference type="PROSITE" id="PS00028">
    <property type="entry name" value="ZINC_FINGER_C2H2_1"/>
    <property type="match status" value="1"/>
</dbReference>
<dbReference type="InterPro" id="IPR013087">
    <property type="entry name" value="Znf_C2H2_type"/>
</dbReference>
<feature type="domain" description="C2H2-type" evidence="9">
    <location>
        <begin position="408"/>
        <end position="435"/>
    </location>
</feature>
<feature type="compositionally biased region" description="Low complexity" evidence="8">
    <location>
        <begin position="343"/>
        <end position="355"/>
    </location>
</feature>
<organism evidence="10 11">
    <name type="scientific">Ladona fulva</name>
    <name type="common">Scarce chaser dragonfly</name>
    <name type="synonym">Libellula fulva</name>
    <dbReference type="NCBI Taxonomy" id="123851"/>
    <lineage>
        <taxon>Eukaryota</taxon>
        <taxon>Metazoa</taxon>
        <taxon>Ecdysozoa</taxon>
        <taxon>Arthropoda</taxon>
        <taxon>Hexapoda</taxon>
        <taxon>Insecta</taxon>
        <taxon>Pterygota</taxon>
        <taxon>Palaeoptera</taxon>
        <taxon>Odonata</taxon>
        <taxon>Epiprocta</taxon>
        <taxon>Anisoptera</taxon>
        <taxon>Libelluloidea</taxon>
        <taxon>Libellulidae</taxon>
        <taxon>Ladona</taxon>
    </lineage>
</organism>
<feature type="region of interest" description="Disordered" evidence="8">
    <location>
        <begin position="142"/>
        <end position="200"/>
    </location>
</feature>
<dbReference type="GO" id="GO:0008270">
    <property type="term" value="F:zinc ion binding"/>
    <property type="evidence" value="ECO:0007669"/>
    <property type="project" value="UniProtKB-KW"/>
</dbReference>
<evidence type="ECO:0000256" key="1">
    <source>
        <dbReference type="ARBA" id="ARBA00004123"/>
    </source>
</evidence>
<sequence length="739" mass="78166">MEVTPHHHPQHPPPLAAMDCYEDMFKEITRKLYGEEGLPENAQGPEAGGATDTGMRMMDYGEGGGGGGGGGGGDAGSGALSAFGLALMHNGFQSPADMKFRAPVHPAHLNHHHLNHHLNHHHLANHHHHINHLANHHAHPLIHHAPQQPPPPPQQPSPAVPTSSAPSASTPTTLGNTTPTASSTTNLPPSADDKWITSDDSLPWTTSKIASYNPAQKLFKCSECDCVGFLSRVAEHWLGTHANLRVFQCPQCPYASAWARCVRMHLTRQHSGGEGGGGATTPNGTPQPPESPQPYGADGNSSSSSASPSPWKENPVLEEVTKFLQALRCRVEEKGDGGGGGAAPTFPTAGSTTPRNGGGGGSGEPGTATSTPTTGGAGSGGGKGGGRRGGTNSSSGGTGNSSGGEKRYCCPACPYATDRRDLFTRHENIHRDEKPFQCYVCAKQFNRADHVKKHFLRMHRDHPYDLNKIRRSPPKNASGMSFYHKYNGGTAATTEGGGAGGGGGGGGGTGAPESSGNTTPVATNGNASNSRNVLQQPSHLQTPSLIPAPLAASLMHTNHHNHLGGSPQNHQHLGIHPTTGTNNYQVSGPGKMANTTGTKRNQQNGMKGGVLGGTDPVTGKPKKPKKVGDKRYSCCYCAWSGADNWCLKRHLNTHIKPFLCPLCDYKAARSERLATHVLKVHNKRACAKCAFLGDDQLALSEHVQEHHPTEIKNANRSNNTLLRNVTFPCYQPPMSTSFW</sequence>
<dbReference type="InterPro" id="IPR036236">
    <property type="entry name" value="Znf_C2H2_sf"/>
</dbReference>
<keyword evidence="3" id="KW-0677">Repeat</keyword>
<keyword evidence="6" id="KW-0539">Nucleus</keyword>
<dbReference type="OrthoDB" id="654211at2759"/>
<gene>
    <name evidence="10" type="ORF">J437_LFUL004688</name>
</gene>
<evidence type="ECO:0000256" key="8">
    <source>
        <dbReference type="SAM" id="MobiDB-lite"/>
    </source>
</evidence>
<protein>
    <recommendedName>
        <fullName evidence="9">C2H2-type domain-containing protein</fullName>
    </recommendedName>
</protein>
<feature type="compositionally biased region" description="Low complexity" evidence="8">
    <location>
        <begin position="365"/>
        <end position="374"/>
    </location>
</feature>
<proteinExistence type="predicted"/>
<feature type="compositionally biased region" description="Gly residues" evidence="8">
    <location>
        <begin position="61"/>
        <end position="72"/>
    </location>
</feature>
<feature type="compositionally biased region" description="Gly residues" evidence="8">
    <location>
        <begin position="495"/>
        <end position="510"/>
    </location>
</feature>
<dbReference type="Proteomes" id="UP000792457">
    <property type="component" value="Unassembled WGS sequence"/>
</dbReference>
<feature type="compositionally biased region" description="Low complexity" evidence="8">
    <location>
        <begin position="160"/>
        <end position="190"/>
    </location>
</feature>
<feature type="region of interest" description="Disordered" evidence="8">
    <location>
        <begin position="35"/>
        <end position="72"/>
    </location>
</feature>
<keyword evidence="5" id="KW-0862">Zinc</keyword>
<feature type="region of interest" description="Disordered" evidence="8">
    <location>
        <begin position="334"/>
        <end position="404"/>
    </location>
</feature>
<reference evidence="10" key="2">
    <citation type="submission" date="2017-10" db="EMBL/GenBank/DDBJ databases">
        <title>Ladona fulva Genome sequencing and assembly.</title>
        <authorList>
            <person name="Murali S."/>
            <person name="Richards S."/>
            <person name="Bandaranaike D."/>
            <person name="Bellair M."/>
            <person name="Blankenburg K."/>
            <person name="Chao H."/>
            <person name="Dinh H."/>
            <person name="Doddapaneni H."/>
            <person name="Dugan-Rocha S."/>
            <person name="Elkadiri S."/>
            <person name="Gnanaolivu R."/>
            <person name="Hernandez B."/>
            <person name="Skinner E."/>
            <person name="Javaid M."/>
            <person name="Lee S."/>
            <person name="Li M."/>
            <person name="Ming W."/>
            <person name="Munidasa M."/>
            <person name="Muniz J."/>
            <person name="Nguyen L."/>
            <person name="Hughes D."/>
            <person name="Osuji N."/>
            <person name="Pu L.-L."/>
            <person name="Puazo M."/>
            <person name="Qu C."/>
            <person name="Quiroz J."/>
            <person name="Raj R."/>
            <person name="Weissenberger G."/>
            <person name="Xin Y."/>
            <person name="Zou X."/>
            <person name="Han Y."/>
            <person name="Worley K."/>
            <person name="Muzny D."/>
            <person name="Gibbs R."/>
        </authorList>
    </citation>
    <scope>NUCLEOTIDE SEQUENCE</scope>
    <source>
        <strain evidence="10">Sampled in the wild</strain>
    </source>
</reference>
<evidence type="ECO:0000256" key="3">
    <source>
        <dbReference type="ARBA" id="ARBA00022737"/>
    </source>
</evidence>
<dbReference type="EMBL" id="KZ312439">
    <property type="protein sequence ID" value="KAG8240228.1"/>
    <property type="molecule type" value="Genomic_DNA"/>
</dbReference>
<keyword evidence="11" id="KW-1185">Reference proteome</keyword>
<name>A0A8K0PCY5_LADFU</name>
<evidence type="ECO:0000259" key="9">
    <source>
        <dbReference type="PROSITE" id="PS50157"/>
    </source>
</evidence>
<dbReference type="GO" id="GO:0005634">
    <property type="term" value="C:nucleus"/>
    <property type="evidence" value="ECO:0007669"/>
    <property type="project" value="UniProtKB-SubCell"/>
</dbReference>
<dbReference type="InterPro" id="IPR050888">
    <property type="entry name" value="ZnF_C2H2-type_TF"/>
</dbReference>
<dbReference type="PANTHER" id="PTHR24406">
    <property type="entry name" value="TRANSCRIPTIONAL REPRESSOR CTCFL-RELATED"/>
    <property type="match status" value="1"/>
</dbReference>
<evidence type="ECO:0000256" key="7">
    <source>
        <dbReference type="PROSITE-ProRule" id="PRU00042"/>
    </source>
</evidence>